<name>A0AA36MHD9_9DINO</name>
<accession>A0AA36MHD9</accession>
<protein>
    <submittedName>
        <fullName evidence="1">Uncharacterized protein</fullName>
    </submittedName>
</protein>
<dbReference type="Proteomes" id="UP001178507">
    <property type="component" value="Unassembled WGS sequence"/>
</dbReference>
<reference evidence="1" key="1">
    <citation type="submission" date="2023-08" db="EMBL/GenBank/DDBJ databases">
        <authorList>
            <person name="Chen Y."/>
            <person name="Shah S."/>
            <person name="Dougan E. K."/>
            <person name="Thang M."/>
            <person name="Chan C."/>
        </authorList>
    </citation>
    <scope>NUCLEOTIDE SEQUENCE</scope>
</reference>
<comment type="caution">
    <text evidence="1">The sequence shown here is derived from an EMBL/GenBank/DDBJ whole genome shotgun (WGS) entry which is preliminary data.</text>
</comment>
<organism evidence="1 2">
    <name type="scientific">Effrenium voratum</name>
    <dbReference type="NCBI Taxonomy" id="2562239"/>
    <lineage>
        <taxon>Eukaryota</taxon>
        <taxon>Sar</taxon>
        <taxon>Alveolata</taxon>
        <taxon>Dinophyceae</taxon>
        <taxon>Suessiales</taxon>
        <taxon>Symbiodiniaceae</taxon>
        <taxon>Effrenium</taxon>
    </lineage>
</organism>
<keyword evidence="2" id="KW-1185">Reference proteome</keyword>
<evidence type="ECO:0000313" key="2">
    <source>
        <dbReference type="Proteomes" id="UP001178507"/>
    </source>
</evidence>
<dbReference type="AlphaFoldDB" id="A0AA36MHD9"/>
<sequence>MKEARVLRIYSRFRALKSWVWDEGEVVRLSDLHRGALLQPADLQDVRVVNMRLQVAKAQNWMASNGADFLRRKGQRGRTFKSLDGHEVQINDEQKFHFVVLNARCAPAADVATLLKLERGPGFVAECIQANKEMQRSMHL</sequence>
<evidence type="ECO:0000313" key="1">
    <source>
        <dbReference type="EMBL" id="CAJ1372134.1"/>
    </source>
</evidence>
<dbReference type="EMBL" id="CAUJNA010000115">
    <property type="protein sequence ID" value="CAJ1372134.1"/>
    <property type="molecule type" value="Genomic_DNA"/>
</dbReference>
<proteinExistence type="predicted"/>
<gene>
    <name evidence="1" type="ORF">EVOR1521_LOCUS2274</name>
</gene>